<feature type="transmembrane region" description="Helical" evidence="14">
    <location>
        <begin position="15"/>
        <end position="38"/>
    </location>
</feature>
<keyword evidence="10 17" id="KW-0067">ATP-binding</keyword>
<comment type="catalytic activity">
    <reaction evidence="1">
        <text>ATP + protein L-histidine = ADP + protein N-phospho-L-histidine.</text>
        <dbReference type="EC" id="2.7.13.3"/>
    </reaction>
</comment>
<dbReference type="Gene3D" id="6.10.340.10">
    <property type="match status" value="1"/>
</dbReference>
<evidence type="ECO:0000313" key="17">
    <source>
        <dbReference type="EMBL" id="MFM2486130.1"/>
    </source>
</evidence>
<dbReference type="Pfam" id="PF02518">
    <property type="entry name" value="HATPase_c"/>
    <property type="match status" value="1"/>
</dbReference>
<name>A0ABW9GA56_9GAMM</name>
<dbReference type="Pfam" id="PF00512">
    <property type="entry name" value="HisKA"/>
    <property type="match status" value="1"/>
</dbReference>
<evidence type="ECO:0000256" key="14">
    <source>
        <dbReference type="SAM" id="Phobius"/>
    </source>
</evidence>
<keyword evidence="13 14" id="KW-0472">Membrane</keyword>
<dbReference type="CDD" id="cd06225">
    <property type="entry name" value="HAMP"/>
    <property type="match status" value="1"/>
</dbReference>
<dbReference type="PANTHER" id="PTHR45528">
    <property type="entry name" value="SENSOR HISTIDINE KINASE CPXA"/>
    <property type="match status" value="1"/>
</dbReference>
<organism evidence="17 18">
    <name type="scientific">Celerinatantimonas yamalensis</name>
    <dbReference type="NCBI Taxonomy" id="559956"/>
    <lineage>
        <taxon>Bacteria</taxon>
        <taxon>Pseudomonadati</taxon>
        <taxon>Pseudomonadota</taxon>
        <taxon>Gammaproteobacteria</taxon>
        <taxon>Celerinatantimonadaceae</taxon>
        <taxon>Celerinatantimonas</taxon>
    </lineage>
</organism>
<sequence>MVAMVNRLWQWANSLFVKILLSFWVILLLTLITALLIIQLGLNSDHRLPGWAKQELEHSDFMFRLKEFAPEFLPPPMVSEFGHPLPPLQAEFILVNKSGQIVNAVPLNGDRREILRFVLSSDDPHTPKLKVLRHQQVIFGPRLIQRGTQTYLLYIHRPISQPRFDQLSRFAMRPVILLGALIIFSLIACMALAWHIATPLKKLRNAANQIAVGDLSATLPNIHRRDEVGQLADSLSQMSHTLANAITNQQRLLSDISHELRSPLTRLNMAVALSYKRYGSTNELCRIERESGRLEEMIHALLGLSRMQLDESKIEKQDLAQLLSDLDNDCQFEASQVGKTFQLTHHGPKTLYCFPESLLSAIENLCRNAIKYAVQQIELTIIEQGNNIIITVTDDGPGIPDNELVQVFRPFYRASAARDRDSGGVGLGLAIADWAVRQHGGNIAAHNRSHHNGLCVTIRLPRRTGLAP</sequence>
<evidence type="ECO:0000256" key="2">
    <source>
        <dbReference type="ARBA" id="ARBA00004651"/>
    </source>
</evidence>
<evidence type="ECO:0000256" key="10">
    <source>
        <dbReference type="ARBA" id="ARBA00022840"/>
    </source>
</evidence>
<evidence type="ECO:0000256" key="11">
    <source>
        <dbReference type="ARBA" id="ARBA00022989"/>
    </source>
</evidence>
<evidence type="ECO:0000256" key="1">
    <source>
        <dbReference type="ARBA" id="ARBA00000085"/>
    </source>
</evidence>
<dbReference type="SUPFAM" id="SSF47384">
    <property type="entry name" value="Homodimeric domain of signal transducing histidine kinase"/>
    <property type="match status" value="1"/>
</dbReference>
<dbReference type="PRINTS" id="PR00344">
    <property type="entry name" value="BCTRLSENSOR"/>
</dbReference>
<dbReference type="Gene3D" id="1.10.287.130">
    <property type="match status" value="1"/>
</dbReference>
<dbReference type="SUPFAM" id="SSF158472">
    <property type="entry name" value="HAMP domain-like"/>
    <property type="match status" value="1"/>
</dbReference>
<dbReference type="GO" id="GO:0005524">
    <property type="term" value="F:ATP binding"/>
    <property type="evidence" value="ECO:0007669"/>
    <property type="project" value="UniProtKB-KW"/>
</dbReference>
<feature type="transmembrane region" description="Helical" evidence="14">
    <location>
        <begin position="175"/>
        <end position="197"/>
    </location>
</feature>
<dbReference type="InterPro" id="IPR038515">
    <property type="entry name" value="CpxA_peri_sf"/>
</dbReference>
<keyword evidence="9" id="KW-0418">Kinase</keyword>
<keyword evidence="4" id="KW-1003">Cell membrane</keyword>
<dbReference type="PROSITE" id="PS50885">
    <property type="entry name" value="HAMP"/>
    <property type="match status" value="1"/>
</dbReference>
<dbReference type="Proteomes" id="UP001629953">
    <property type="component" value="Unassembled WGS sequence"/>
</dbReference>
<evidence type="ECO:0000256" key="12">
    <source>
        <dbReference type="ARBA" id="ARBA00023012"/>
    </source>
</evidence>
<feature type="domain" description="Histidine kinase" evidence="15">
    <location>
        <begin position="255"/>
        <end position="464"/>
    </location>
</feature>
<dbReference type="EMBL" id="JBEQCT010000007">
    <property type="protein sequence ID" value="MFM2486130.1"/>
    <property type="molecule type" value="Genomic_DNA"/>
</dbReference>
<dbReference type="Gene3D" id="3.30.565.10">
    <property type="entry name" value="Histidine kinase-like ATPase, C-terminal domain"/>
    <property type="match status" value="1"/>
</dbReference>
<gene>
    <name evidence="17" type="ORF">ABUE30_13845</name>
</gene>
<evidence type="ECO:0000259" key="16">
    <source>
        <dbReference type="PROSITE" id="PS50885"/>
    </source>
</evidence>
<keyword evidence="18" id="KW-1185">Reference proteome</keyword>
<evidence type="ECO:0000259" key="15">
    <source>
        <dbReference type="PROSITE" id="PS50109"/>
    </source>
</evidence>
<evidence type="ECO:0000256" key="9">
    <source>
        <dbReference type="ARBA" id="ARBA00022777"/>
    </source>
</evidence>
<keyword evidence="7 14" id="KW-0812">Transmembrane</keyword>
<dbReference type="EC" id="2.7.13.3" evidence="3"/>
<dbReference type="CDD" id="cd00082">
    <property type="entry name" value="HisKA"/>
    <property type="match status" value="1"/>
</dbReference>
<evidence type="ECO:0000313" key="18">
    <source>
        <dbReference type="Proteomes" id="UP001629953"/>
    </source>
</evidence>
<evidence type="ECO:0000256" key="7">
    <source>
        <dbReference type="ARBA" id="ARBA00022692"/>
    </source>
</evidence>
<evidence type="ECO:0000256" key="6">
    <source>
        <dbReference type="ARBA" id="ARBA00022679"/>
    </source>
</evidence>
<dbReference type="SMART" id="SM00304">
    <property type="entry name" value="HAMP"/>
    <property type="match status" value="1"/>
</dbReference>
<evidence type="ECO:0000256" key="4">
    <source>
        <dbReference type="ARBA" id="ARBA00022475"/>
    </source>
</evidence>
<dbReference type="Gene3D" id="3.30.450.210">
    <property type="entry name" value="Two-component sensor protein CpxA, periplasmic domain"/>
    <property type="match status" value="1"/>
</dbReference>
<dbReference type="SMART" id="SM00388">
    <property type="entry name" value="HisKA"/>
    <property type="match status" value="1"/>
</dbReference>
<dbReference type="RefSeq" id="WP_408624412.1">
    <property type="nucleotide sequence ID" value="NZ_JBEQCT010000007.1"/>
</dbReference>
<dbReference type="SUPFAM" id="SSF55874">
    <property type="entry name" value="ATPase domain of HSP90 chaperone/DNA topoisomerase II/histidine kinase"/>
    <property type="match status" value="1"/>
</dbReference>
<dbReference type="Pfam" id="PF00672">
    <property type="entry name" value="HAMP"/>
    <property type="match status" value="1"/>
</dbReference>
<proteinExistence type="predicted"/>
<evidence type="ECO:0000256" key="5">
    <source>
        <dbReference type="ARBA" id="ARBA00022553"/>
    </source>
</evidence>
<protein>
    <recommendedName>
        <fullName evidence="3">histidine kinase</fullName>
        <ecNumber evidence="3">2.7.13.3</ecNumber>
    </recommendedName>
</protein>
<dbReference type="InterPro" id="IPR003594">
    <property type="entry name" value="HATPase_dom"/>
</dbReference>
<keyword evidence="6" id="KW-0808">Transferase</keyword>
<dbReference type="InterPro" id="IPR003660">
    <property type="entry name" value="HAMP_dom"/>
</dbReference>
<evidence type="ECO:0000256" key="13">
    <source>
        <dbReference type="ARBA" id="ARBA00023136"/>
    </source>
</evidence>
<dbReference type="InterPro" id="IPR004358">
    <property type="entry name" value="Sig_transdc_His_kin-like_C"/>
</dbReference>
<dbReference type="InterPro" id="IPR036890">
    <property type="entry name" value="HATPase_C_sf"/>
</dbReference>
<dbReference type="PANTHER" id="PTHR45528:SF1">
    <property type="entry name" value="SENSOR HISTIDINE KINASE CPXA"/>
    <property type="match status" value="1"/>
</dbReference>
<accession>A0ABW9GA56</accession>
<dbReference type="PROSITE" id="PS50109">
    <property type="entry name" value="HIS_KIN"/>
    <property type="match status" value="1"/>
</dbReference>
<dbReference type="InterPro" id="IPR050398">
    <property type="entry name" value="HssS/ArlS-like"/>
</dbReference>
<evidence type="ECO:0000256" key="3">
    <source>
        <dbReference type="ARBA" id="ARBA00012438"/>
    </source>
</evidence>
<feature type="domain" description="HAMP" evidence="16">
    <location>
        <begin position="194"/>
        <end position="247"/>
    </location>
</feature>
<keyword evidence="11 14" id="KW-1133">Transmembrane helix</keyword>
<dbReference type="InterPro" id="IPR036097">
    <property type="entry name" value="HisK_dim/P_sf"/>
</dbReference>
<evidence type="ECO:0000256" key="8">
    <source>
        <dbReference type="ARBA" id="ARBA00022741"/>
    </source>
</evidence>
<dbReference type="InterPro" id="IPR005467">
    <property type="entry name" value="His_kinase_dom"/>
</dbReference>
<keyword evidence="8" id="KW-0547">Nucleotide-binding</keyword>
<dbReference type="InterPro" id="IPR003661">
    <property type="entry name" value="HisK_dim/P_dom"/>
</dbReference>
<comment type="subcellular location">
    <subcellularLocation>
        <location evidence="2">Cell membrane</location>
        <topology evidence="2">Multi-pass membrane protein</topology>
    </subcellularLocation>
</comment>
<keyword evidence="5" id="KW-0597">Phosphoprotein</keyword>
<keyword evidence="12" id="KW-0902">Two-component regulatory system</keyword>
<reference evidence="17 18" key="1">
    <citation type="journal article" date="2013" name="Int. J. Syst. Evol. Microbiol.">
        <title>Celerinatantimonas yamalensis sp. nov., a cold-adapted diazotrophic bacterium from a cold permafrost brine.</title>
        <authorList>
            <person name="Shcherbakova V."/>
            <person name="Chuvilskaya N."/>
            <person name="Rivkina E."/>
            <person name="Demidov N."/>
            <person name="Uchaeva V."/>
            <person name="Suetin S."/>
            <person name="Suzina N."/>
            <person name="Gilichinsky D."/>
        </authorList>
    </citation>
    <scope>NUCLEOTIDE SEQUENCE [LARGE SCALE GENOMIC DNA]</scope>
    <source>
        <strain evidence="17 18">C7</strain>
    </source>
</reference>
<dbReference type="SMART" id="SM00387">
    <property type="entry name" value="HATPase_c"/>
    <property type="match status" value="1"/>
</dbReference>
<comment type="caution">
    <text evidence="17">The sequence shown here is derived from an EMBL/GenBank/DDBJ whole genome shotgun (WGS) entry which is preliminary data.</text>
</comment>